<sequence>MGTIYDRPVCEQGQHAATMLFLEISRPSSPCNRCPKMELAQRNAIGQSSMDTHPQDTIQNSCGPSHPLHYYSRMEDSTLVPIIDECTDRLPSVTTVSRTADPITNQTTQSSAKPKVADVRLSNIRTRLQAKKFLEEAIKKVQATTNKSSNITVGSAFNKRCVWCNERNMDHIQDPIEHVIEFLNDMCNQHKAFNTIASYRSAISEAYSYVDGYPEYFSKIINPKETNISITHGGNKHRTKKIFIDYYEDRDLCPASTILKLLDRTHDWRDTPEKLEYLFLTSTTSYRPASSDTIARWLKLILMQADPTAKAKDVRVLSALLAQDAGADMNTLLALGNWTNYAVYQRFYQRGIRRMLERNKVSSQIKSYTIK</sequence>
<dbReference type="PANTHER" id="PTHR35617">
    <property type="entry name" value="PHAGE_INTEGRASE DOMAIN-CONTAINING PROTEIN"/>
    <property type="match status" value="1"/>
</dbReference>
<keyword evidence="1" id="KW-0238">DNA-binding</keyword>
<dbReference type="SUPFAM" id="SSF56349">
    <property type="entry name" value="DNA breaking-rejoining enzymes"/>
    <property type="match status" value="1"/>
</dbReference>
<evidence type="ECO:0000313" key="3">
    <source>
        <dbReference type="Proteomes" id="UP000789759"/>
    </source>
</evidence>
<dbReference type="GO" id="GO:0003677">
    <property type="term" value="F:DNA binding"/>
    <property type="evidence" value="ECO:0007669"/>
    <property type="project" value="UniProtKB-KW"/>
</dbReference>
<dbReference type="Gene3D" id="1.10.150.130">
    <property type="match status" value="1"/>
</dbReference>
<feature type="non-terminal residue" evidence="2">
    <location>
        <position position="371"/>
    </location>
</feature>
<proteinExistence type="predicted"/>
<evidence type="ECO:0000256" key="1">
    <source>
        <dbReference type="ARBA" id="ARBA00023125"/>
    </source>
</evidence>
<reference evidence="2" key="1">
    <citation type="submission" date="2021-06" db="EMBL/GenBank/DDBJ databases">
        <authorList>
            <person name="Kallberg Y."/>
            <person name="Tangrot J."/>
            <person name="Rosling A."/>
        </authorList>
    </citation>
    <scope>NUCLEOTIDE SEQUENCE</scope>
    <source>
        <strain evidence="2">FL966</strain>
    </source>
</reference>
<dbReference type="Proteomes" id="UP000789759">
    <property type="component" value="Unassembled WGS sequence"/>
</dbReference>
<name>A0A9N9HCL8_9GLOM</name>
<dbReference type="PANTHER" id="PTHR35617:SF3">
    <property type="entry name" value="CORE-BINDING (CB) DOMAIN-CONTAINING PROTEIN"/>
    <property type="match status" value="1"/>
</dbReference>
<dbReference type="EMBL" id="CAJVQA010008333">
    <property type="protein sequence ID" value="CAG8669999.1"/>
    <property type="molecule type" value="Genomic_DNA"/>
</dbReference>
<dbReference type="AlphaFoldDB" id="A0A9N9HCL8"/>
<dbReference type="SUPFAM" id="SSF47823">
    <property type="entry name" value="lambda integrase-like, N-terminal domain"/>
    <property type="match status" value="1"/>
</dbReference>
<comment type="caution">
    <text evidence="2">The sequence shown here is derived from an EMBL/GenBank/DDBJ whole genome shotgun (WGS) entry which is preliminary data.</text>
</comment>
<accession>A0A9N9HCL8</accession>
<evidence type="ECO:0000313" key="2">
    <source>
        <dbReference type="EMBL" id="CAG8669999.1"/>
    </source>
</evidence>
<dbReference type="InterPro" id="IPR010998">
    <property type="entry name" value="Integrase_recombinase_N"/>
</dbReference>
<dbReference type="InterPro" id="IPR011010">
    <property type="entry name" value="DNA_brk_join_enz"/>
</dbReference>
<organism evidence="2 3">
    <name type="scientific">Cetraspora pellucida</name>
    <dbReference type="NCBI Taxonomy" id="1433469"/>
    <lineage>
        <taxon>Eukaryota</taxon>
        <taxon>Fungi</taxon>
        <taxon>Fungi incertae sedis</taxon>
        <taxon>Mucoromycota</taxon>
        <taxon>Glomeromycotina</taxon>
        <taxon>Glomeromycetes</taxon>
        <taxon>Diversisporales</taxon>
        <taxon>Gigasporaceae</taxon>
        <taxon>Cetraspora</taxon>
    </lineage>
</organism>
<gene>
    <name evidence="2" type="ORF">CPELLU_LOCUS10224</name>
</gene>
<keyword evidence="3" id="KW-1185">Reference proteome</keyword>
<dbReference type="OrthoDB" id="2430404at2759"/>
<protein>
    <submittedName>
        <fullName evidence="2">19103_t:CDS:1</fullName>
    </submittedName>
</protein>